<keyword evidence="4 8" id="KW-0812">Transmembrane</keyword>
<keyword evidence="11" id="KW-1185">Reference proteome</keyword>
<feature type="transmembrane region" description="Helical" evidence="8">
    <location>
        <begin position="114"/>
        <end position="138"/>
    </location>
</feature>
<evidence type="ECO:0000256" key="4">
    <source>
        <dbReference type="ARBA" id="ARBA00022692"/>
    </source>
</evidence>
<dbReference type="PROSITE" id="PS50850">
    <property type="entry name" value="MFS"/>
    <property type="match status" value="1"/>
</dbReference>
<comment type="subcellular location">
    <subcellularLocation>
        <location evidence="1">Cell membrane</location>
        <topology evidence="1">Multi-pass membrane protein</topology>
    </subcellularLocation>
</comment>
<evidence type="ECO:0000256" key="8">
    <source>
        <dbReference type="SAM" id="Phobius"/>
    </source>
</evidence>
<feature type="transmembrane region" description="Helical" evidence="8">
    <location>
        <begin position="73"/>
        <end position="93"/>
    </location>
</feature>
<keyword evidence="7 8" id="KW-0472">Membrane</keyword>
<keyword evidence="2" id="KW-0813">Transport</keyword>
<name>A0A077AWQ7_9PROT</name>
<feature type="transmembrane region" description="Helical" evidence="8">
    <location>
        <begin position="144"/>
        <end position="162"/>
    </location>
</feature>
<dbReference type="PANTHER" id="PTHR43528:SF1">
    <property type="entry name" value="ALPHA-KETOGLUTARATE PERMEASE"/>
    <property type="match status" value="1"/>
</dbReference>
<dbReference type="SUPFAM" id="SSF103473">
    <property type="entry name" value="MFS general substrate transporter"/>
    <property type="match status" value="1"/>
</dbReference>
<proteinExistence type="predicted"/>
<reference evidence="10 11" key="1">
    <citation type="submission" date="2014-07" db="EMBL/GenBank/DDBJ databases">
        <title>Comparative genomic insights into amoeba endosymbionts belonging to the families of Holosporaceae and Candidatus Midichloriaceae within Rickettsiales.</title>
        <authorList>
            <person name="Wang Z."/>
            <person name="Wu M."/>
        </authorList>
    </citation>
    <scope>NUCLEOTIDE SEQUENCE [LARGE SCALE GENOMIC DNA]</scope>
    <source>
        <strain evidence="10">PRA3</strain>
    </source>
</reference>
<accession>A0A077AWQ7</accession>
<keyword evidence="6 8" id="KW-1133">Transmembrane helix</keyword>
<dbReference type="InterPro" id="IPR051084">
    <property type="entry name" value="H+-coupled_symporters"/>
</dbReference>
<dbReference type="EMBL" id="CP008941">
    <property type="protein sequence ID" value="AIK96078.1"/>
    <property type="molecule type" value="Genomic_DNA"/>
</dbReference>
<dbReference type="Proteomes" id="UP000028926">
    <property type="component" value="Chromosome"/>
</dbReference>
<dbReference type="Pfam" id="PF07690">
    <property type="entry name" value="MFS_1"/>
    <property type="match status" value="1"/>
</dbReference>
<dbReference type="InterPro" id="IPR020846">
    <property type="entry name" value="MFS_dom"/>
</dbReference>
<dbReference type="STRING" id="91604.ID47_03930"/>
<dbReference type="AlphaFoldDB" id="A0A077AWQ7"/>
<dbReference type="InterPro" id="IPR011701">
    <property type="entry name" value="MFS"/>
</dbReference>
<feature type="transmembrane region" description="Helical" evidence="8">
    <location>
        <begin position="47"/>
        <end position="67"/>
    </location>
</feature>
<dbReference type="HOGENOM" id="CLU_1560163_0_0_5"/>
<evidence type="ECO:0000256" key="1">
    <source>
        <dbReference type="ARBA" id="ARBA00004651"/>
    </source>
</evidence>
<evidence type="ECO:0000256" key="2">
    <source>
        <dbReference type="ARBA" id="ARBA00022448"/>
    </source>
</evidence>
<keyword evidence="3" id="KW-1003">Cell membrane</keyword>
<feature type="domain" description="Major facilitator superfamily (MFS) profile" evidence="9">
    <location>
        <begin position="1"/>
        <end position="166"/>
    </location>
</feature>
<evidence type="ECO:0000256" key="5">
    <source>
        <dbReference type="ARBA" id="ARBA00022847"/>
    </source>
</evidence>
<feature type="transmembrane region" description="Helical" evidence="8">
    <location>
        <begin position="20"/>
        <end position="40"/>
    </location>
</feature>
<dbReference type="PANTHER" id="PTHR43528">
    <property type="entry name" value="ALPHA-KETOGLUTARATE PERMEASE"/>
    <property type="match status" value="1"/>
</dbReference>
<dbReference type="InterPro" id="IPR036259">
    <property type="entry name" value="MFS_trans_sf"/>
</dbReference>
<dbReference type="KEGG" id="paca:ID47_03930"/>
<organism evidence="10 11">
    <name type="scientific">Candidatus Odyssella acanthamoebae</name>
    <dbReference type="NCBI Taxonomy" id="91604"/>
    <lineage>
        <taxon>Bacteria</taxon>
        <taxon>Pseudomonadati</taxon>
        <taxon>Pseudomonadota</taxon>
        <taxon>Alphaproteobacteria</taxon>
        <taxon>Holosporales</taxon>
        <taxon>Candidatus Paracaedibacteraceae</taxon>
        <taxon>Candidatus Odyssella</taxon>
    </lineage>
</organism>
<dbReference type="GO" id="GO:0015293">
    <property type="term" value="F:symporter activity"/>
    <property type="evidence" value="ECO:0007669"/>
    <property type="project" value="UniProtKB-KW"/>
</dbReference>
<protein>
    <recommendedName>
        <fullName evidence="9">Major facilitator superfamily (MFS) profile domain-containing protein</fullName>
    </recommendedName>
</protein>
<keyword evidence="5" id="KW-0769">Symport</keyword>
<dbReference type="Gene3D" id="1.20.1250.20">
    <property type="entry name" value="MFS general substrate transporter like domains"/>
    <property type="match status" value="1"/>
</dbReference>
<evidence type="ECO:0000313" key="11">
    <source>
        <dbReference type="Proteomes" id="UP000028926"/>
    </source>
</evidence>
<evidence type="ECO:0000256" key="3">
    <source>
        <dbReference type="ARBA" id="ARBA00022475"/>
    </source>
</evidence>
<evidence type="ECO:0000256" key="7">
    <source>
        <dbReference type="ARBA" id="ARBA00023136"/>
    </source>
</evidence>
<evidence type="ECO:0000313" key="10">
    <source>
        <dbReference type="EMBL" id="AIK96078.1"/>
    </source>
</evidence>
<gene>
    <name evidence="10" type="ORF">ID47_03930</name>
</gene>
<evidence type="ECO:0000256" key="6">
    <source>
        <dbReference type="ARBA" id="ARBA00022989"/>
    </source>
</evidence>
<sequence length="171" mass="18653">MVIYLPKQILVDALPSYAMTLLPLISITAMMPSTFITAYWSDKIGQIPILIVGYLSSFALAYPVLLFTTTSTTLWPIVIVHVLFAWSLGACFGPRSSLITRMFPVSHRYTGVSLTYNIANAAFGGLSPIICATIANSYGPSSPALWIIVCALISFLSVIQLVKAPKENQKY</sequence>
<dbReference type="eggNOG" id="COG0477">
    <property type="taxonomic scope" value="Bacteria"/>
</dbReference>
<dbReference type="OrthoDB" id="9783227at2"/>
<dbReference type="GO" id="GO:0005886">
    <property type="term" value="C:plasma membrane"/>
    <property type="evidence" value="ECO:0007669"/>
    <property type="project" value="UniProtKB-SubCell"/>
</dbReference>
<evidence type="ECO:0000259" key="9">
    <source>
        <dbReference type="PROSITE" id="PS50850"/>
    </source>
</evidence>